<gene>
    <name evidence="3" type="ORF">PROFUN_02018</name>
</gene>
<dbReference type="PANTHER" id="PTHR43084">
    <property type="entry name" value="PERSULFIDE DIOXYGENASE ETHE1"/>
    <property type="match status" value="1"/>
</dbReference>
<dbReference type="GO" id="GO:0070813">
    <property type="term" value="P:hydrogen sulfide metabolic process"/>
    <property type="evidence" value="ECO:0007669"/>
    <property type="project" value="TreeGrafter"/>
</dbReference>
<dbReference type="GO" id="GO:0046872">
    <property type="term" value="F:metal ion binding"/>
    <property type="evidence" value="ECO:0007669"/>
    <property type="project" value="UniProtKB-KW"/>
</dbReference>
<dbReference type="InterPro" id="IPR036866">
    <property type="entry name" value="RibonucZ/Hydroxyglut_hydro"/>
</dbReference>
<dbReference type="SMART" id="SM00849">
    <property type="entry name" value="Lactamase_B"/>
    <property type="match status" value="1"/>
</dbReference>
<name>A0A2P6NB47_9EUKA</name>
<dbReference type="FunCoup" id="A0A2P6NB47">
    <property type="interactions" value="141"/>
</dbReference>
<sequence length="269" mass="30379">MTSSIEITPFFERTSNTVQYVVSCLKTNACAVIDPVMDWKEDERKTATITPDALCLFIRDRGYRLEWILETHVHADHVSAAHYIQKKLGGQIAIGEKVKDIQKTAGFTTGDEVDHFDVYFKERDTFSIGDISVIVMETPGHTPACISYYIEDQMIFVGDTIFMPDQGTARCDFPSGSVHDMWSSIQKILSLPSHVKVYTCHDYQPGGREPSWESTVAIQREKNIHVKEGTEKESFVEIRTARDKTLSAPKMMKVAVPANLAPRTFHSQN</sequence>
<protein>
    <submittedName>
        <fullName evidence="3">Beta-lactamase</fullName>
    </submittedName>
</protein>
<dbReference type="Proteomes" id="UP000241769">
    <property type="component" value="Unassembled WGS sequence"/>
</dbReference>
<keyword evidence="1" id="KW-0479">Metal-binding</keyword>
<evidence type="ECO:0000256" key="1">
    <source>
        <dbReference type="ARBA" id="ARBA00022723"/>
    </source>
</evidence>
<dbReference type="SUPFAM" id="SSF56281">
    <property type="entry name" value="Metallo-hydrolase/oxidoreductase"/>
    <property type="match status" value="1"/>
</dbReference>
<feature type="domain" description="Metallo-beta-lactamase" evidence="2">
    <location>
        <begin position="16"/>
        <end position="201"/>
    </location>
</feature>
<dbReference type="PANTHER" id="PTHR43084:SF1">
    <property type="entry name" value="PERSULFIDE DIOXYGENASE ETHE1, MITOCHONDRIAL"/>
    <property type="match status" value="1"/>
</dbReference>
<dbReference type="InterPro" id="IPR044528">
    <property type="entry name" value="POD-like_MBL-fold"/>
</dbReference>
<dbReference type="EMBL" id="MDYQ01000129">
    <property type="protein sequence ID" value="PRP81184.1"/>
    <property type="molecule type" value="Genomic_DNA"/>
</dbReference>
<evidence type="ECO:0000259" key="2">
    <source>
        <dbReference type="SMART" id="SM00849"/>
    </source>
</evidence>
<dbReference type="InterPro" id="IPR001279">
    <property type="entry name" value="Metallo-B-lactamas"/>
</dbReference>
<evidence type="ECO:0000313" key="3">
    <source>
        <dbReference type="EMBL" id="PRP81184.1"/>
    </source>
</evidence>
<dbReference type="InParanoid" id="A0A2P6NB47"/>
<dbReference type="GO" id="GO:0050313">
    <property type="term" value="F:sulfur dioxygenase activity"/>
    <property type="evidence" value="ECO:0007669"/>
    <property type="project" value="InterPro"/>
</dbReference>
<keyword evidence="4" id="KW-1185">Reference proteome</keyword>
<dbReference type="STRING" id="1890364.A0A2P6NB47"/>
<dbReference type="OrthoDB" id="515692at2759"/>
<comment type="caution">
    <text evidence="3">The sequence shown here is derived from an EMBL/GenBank/DDBJ whole genome shotgun (WGS) entry which is preliminary data.</text>
</comment>
<dbReference type="InterPro" id="IPR051682">
    <property type="entry name" value="Mito_Persulfide_Diox"/>
</dbReference>
<organism evidence="3 4">
    <name type="scientific">Planoprotostelium fungivorum</name>
    <dbReference type="NCBI Taxonomy" id="1890364"/>
    <lineage>
        <taxon>Eukaryota</taxon>
        <taxon>Amoebozoa</taxon>
        <taxon>Evosea</taxon>
        <taxon>Variosea</taxon>
        <taxon>Cavosteliida</taxon>
        <taxon>Cavosteliaceae</taxon>
        <taxon>Planoprotostelium</taxon>
    </lineage>
</organism>
<reference evidence="3 4" key="1">
    <citation type="journal article" date="2018" name="Genome Biol. Evol.">
        <title>Multiple Roots of Fruiting Body Formation in Amoebozoa.</title>
        <authorList>
            <person name="Hillmann F."/>
            <person name="Forbes G."/>
            <person name="Novohradska S."/>
            <person name="Ferling I."/>
            <person name="Riege K."/>
            <person name="Groth M."/>
            <person name="Westermann M."/>
            <person name="Marz M."/>
            <person name="Spaller T."/>
            <person name="Winckler T."/>
            <person name="Schaap P."/>
            <person name="Glockner G."/>
        </authorList>
    </citation>
    <scope>NUCLEOTIDE SEQUENCE [LARGE SCALE GENOMIC DNA]</scope>
    <source>
        <strain evidence="3 4">Jena</strain>
    </source>
</reference>
<dbReference type="Pfam" id="PF00753">
    <property type="entry name" value="Lactamase_B"/>
    <property type="match status" value="1"/>
</dbReference>
<proteinExistence type="predicted"/>
<dbReference type="AlphaFoldDB" id="A0A2P6NB47"/>
<dbReference type="GO" id="GO:0006749">
    <property type="term" value="P:glutathione metabolic process"/>
    <property type="evidence" value="ECO:0007669"/>
    <property type="project" value="InterPro"/>
</dbReference>
<accession>A0A2P6NB47</accession>
<evidence type="ECO:0000313" key="4">
    <source>
        <dbReference type="Proteomes" id="UP000241769"/>
    </source>
</evidence>
<dbReference type="Gene3D" id="3.60.15.10">
    <property type="entry name" value="Ribonuclease Z/Hydroxyacylglutathione hydrolase-like"/>
    <property type="match status" value="1"/>
</dbReference>
<dbReference type="CDD" id="cd07724">
    <property type="entry name" value="POD-like_MBL-fold"/>
    <property type="match status" value="1"/>
</dbReference>